<protein>
    <submittedName>
        <fullName evidence="1">Uncharacterized protein</fullName>
    </submittedName>
</protein>
<evidence type="ECO:0000313" key="2">
    <source>
        <dbReference type="Proteomes" id="UP001139648"/>
    </source>
</evidence>
<dbReference type="RefSeq" id="WP_253740220.1">
    <property type="nucleotide sequence ID" value="NZ_BAABKA010000094.1"/>
</dbReference>
<reference evidence="1" key="1">
    <citation type="submission" date="2022-06" db="EMBL/GenBank/DDBJ databases">
        <title>Sequencing the genomes of 1000 actinobacteria strains.</title>
        <authorList>
            <person name="Klenk H.-P."/>
        </authorList>
    </citation>
    <scope>NUCLEOTIDE SEQUENCE</scope>
    <source>
        <strain evidence="1">DSM 46694</strain>
    </source>
</reference>
<accession>A0A9X2GE55</accession>
<gene>
    <name evidence="1" type="ORF">HD597_000721</name>
</gene>
<proteinExistence type="predicted"/>
<name>A0A9X2GE55_9ACTN</name>
<organism evidence="1 2">
    <name type="scientific">Nonomuraea thailandensis</name>
    <dbReference type="NCBI Taxonomy" id="1188745"/>
    <lineage>
        <taxon>Bacteria</taxon>
        <taxon>Bacillati</taxon>
        <taxon>Actinomycetota</taxon>
        <taxon>Actinomycetes</taxon>
        <taxon>Streptosporangiales</taxon>
        <taxon>Streptosporangiaceae</taxon>
        <taxon>Nonomuraea</taxon>
    </lineage>
</organism>
<dbReference type="EMBL" id="JAMZEB010000001">
    <property type="protein sequence ID" value="MCP2353701.1"/>
    <property type="molecule type" value="Genomic_DNA"/>
</dbReference>
<keyword evidence="2" id="KW-1185">Reference proteome</keyword>
<dbReference type="Proteomes" id="UP001139648">
    <property type="component" value="Unassembled WGS sequence"/>
</dbReference>
<dbReference type="AlphaFoldDB" id="A0A9X2GE55"/>
<sequence>MAATPNAFDRFAIRRALEIAGRFENGGRYPVLLATPTTGSGHLEPGVLLDRLERVEAVGVQALPCDLAQALLRLPREVPSGEVRRAERLVSDAGRGCSAWMRGDGPADPRVTVSIDTRSGYRVERSLRATITLPTTPHVAEPVLEPIRGLLEPRPDTVYTLDQWPPVLPSNREVVAAHLACCLPPWMDSSDGQVRALGDLVHGQGSLGTGMAYALTCGMGHERAAERAAATDALLTLAARGEVPVAELGEAAIALVTGDFVKLNRVVAALDDATLAGAHEVTWAVIARVLPGLLPQAGERPCAGLAGLLAAGAKAATIAGVRTDLPEVAAACPV</sequence>
<comment type="caution">
    <text evidence="1">The sequence shown here is derived from an EMBL/GenBank/DDBJ whole genome shotgun (WGS) entry which is preliminary data.</text>
</comment>
<evidence type="ECO:0000313" key="1">
    <source>
        <dbReference type="EMBL" id="MCP2353701.1"/>
    </source>
</evidence>